<protein>
    <recommendedName>
        <fullName evidence="2">BTB domain-containing protein</fullName>
    </recommendedName>
</protein>
<dbReference type="Proteomes" id="UP000284403">
    <property type="component" value="Unassembled WGS sequence"/>
</dbReference>
<evidence type="ECO:0000256" key="1">
    <source>
        <dbReference type="SAM" id="MobiDB-lite"/>
    </source>
</evidence>
<dbReference type="InterPro" id="IPR011333">
    <property type="entry name" value="SKP1/BTB/POZ_sf"/>
</dbReference>
<dbReference type="Gene3D" id="3.30.710.10">
    <property type="entry name" value="Potassium Channel Kv1.1, Chain A"/>
    <property type="match status" value="1"/>
</dbReference>
<gene>
    <name evidence="3" type="ORF">Tco025E_05019</name>
</gene>
<comment type="caution">
    <text evidence="3">The sequence shown here is derived from an EMBL/GenBank/DDBJ whole genome shotgun (WGS) entry which is preliminary data.</text>
</comment>
<accession>A0A3S5IT71</accession>
<feature type="compositionally biased region" description="Gly residues" evidence="1">
    <location>
        <begin position="160"/>
        <end position="173"/>
    </location>
</feature>
<dbReference type="GeneID" id="40318630"/>
<dbReference type="SUPFAM" id="SSF54695">
    <property type="entry name" value="POZ domain"/>
    <property type="match status" value="1"/>
</dbReference>
<dbReference type="InterPro" id="IPR043136">
    <property type="entry name" value="B30.2/SPRY_sf"/>
</dbReference>
<dbReference type="PANTHER" id="PTHR14499">
    <property type="entry name" value="POTASSIUM CHANNEL TETRAMERIZATION DOMAIN-CONTAINING"/>
    <property type="match status" value="1"/>
</dbReference>
<evidence type="ECO:0000259" key="2">
    <source>
        <dbReference type="SMART" id="SM00225"/>
    </source>
</evidence>
<dbReference type="Pfam" id="PF02214">
    <property type="entry name" value="BTB_2"/>
    <property type="match status" value="1"/>
</dbReference>
<dbReference type="CDD" id="cd18316">
    <property type="entry name" value="BTB_POZ_KCTD-like"/>
    <property type="match status" value="1"/>
</dbReference>
<dbReference type="EMBL" id="MKKU01000279">
    <property type="protein sequence ID" value="RNF16923.1"/>
    <property type="molecule type" value="Genomic_DNA"/>
</dbReference>
<dbReference type="AlphaFoldDB" id="A0A3S5IT71"/>
<organism evidence="3 4">
    <name type="scientific">Trypanosoma conorhini</name>
    <dbReference type="NCBI Taxonomy" id="83891"/>
    <lineage>
        <taxon>Eukaryota</taxon>
        <taxon>Discoba</taxon>
        <taxon>Euglenozoa</taxon>
        <taxon>Kinetoplastea</taxon>
        <taxon>Metakinetoplastina</taxon>
        <taxon>Trypanosomatida</taxon>
        <taxon>Trypanosomatidae</taxon>
        <taxon>Trypanosoma</taxon>
    </lineage>
</organism>
<sequence length="519" mass="57006">MPQRGVVPRERQKRPRQSGGEVGQVKASPHHGEMITDESLCRHEEAEASLESDCLPSTASAAAAADIQNELKGQFDACQLIERDVASLLKRREQSTAVMGSILSLRNISPYDTVRLNVGDEPFTVPLQLLLSRDGNANYFDVLFGFCQSSTFGDNAEGQGQDGSGGGGGGGGSNPYSRLMQPPTLDETGALFIDRDPATFRLILNYLRGYRMLTMLNEDQLSMLKTDARYFQIRGLMDELGAQTTEGSVKFRPGPGVNPERNRFRVIYGVAMVGHRFLITGRHRITFQVLNSDYVGIGLVSDSCVSTDQEFHRTSHCCVYYMTGVFYSNFPHHRKEDGLEALEKDDYVSLMVDMNKRVAEYTLKNSTKMISLGNARKLRFAVAMKLSSSVRIVPEEEAEQLPLFQRRAQAEPVLLGSRTPTMGDDREALTQASQPNGAGSLAPGGMQEPILLRRTQSATPLFLSRSLEGNARASFADGLGRTARAIVLSSFTGGPLPNDINEIDPLLFIPGNRDPREGT</sequence>
<keyword evidence="4" id="KW-1185">Reference proteome</keyword>
<name>A0A3S5IT71_9TRYP</name>
<dbReference type="SMART" id="SM00225">
    <property type="entry name" value="BTB"/>
    <property type="match status" value="1"/>
</dbReference>
<proteinExistence type="predicted"/>
<dbReference type="RefSeq" id="XP_029227972.1">
    <property type="nucleotide sequence ID" value="XM_029371923.1"/>
</dbReference>
<evidence type="ECO:0000313" key="3">
    <source>
        <dbReference type="EMBL" id="RNF16923.1"/>
    </source>
</evidence>
<dbReference type="InterPro" id="IPR000210">
    <property type="entry name" value="BTB/POZ_dom"/>
</dbReference>
<dbReference type="OrthoDB" id="2414723at2759"/>
<reference evidence="3 4" key="1">
    <citation type="journal article" date="2018" name="BMC Genomics">
        <title>Genomic comparison of Trypanosoma conorhini and Trypanosoma rangeli to Trypanosoma cruzi strains of high and low virulence.</title>
        <authorList>
            <person name="Bradwell K.R."/>
            <person name="Koparde V.N."/>
            <person name="Matveyev A.V."/>
            <person name="Serrano M.G."/>
            <person name="Alves J.M."/>
            <person name="Parikh H."/>
            <person name="Huang B."/>
            <person name="Lee V."/>
            <person name="Espinosa-Alvarez O."/>
            <person name="Ortiz P.A."/>
            <person name="Costa-Martins A.G."/>
            <person name="Teixeira M.M."/>
            <person name="Buck G.A."/>
        </authorList>
    </citation>
    <scope>NUCLEOTIDE SEQUENCE [LARGE SCALE GENOMIC DNA]</scope>
    <source>
        <strain evidence="3 4">025E</strain>
    </source>
</reference>
<evidence type="ECO:0000313" key="4">
    <source>
        <dbReference type="Proteomes" id="UP000284403"/>
    </source>
</evidence>
<feature type="region of interest" description="Disordered" evidence="1">
    <location>
        <begin position="1"/>
        <end position="32"/>
    </location>
</feature>
<dbReference type="GO" id="GO:0051260">
    <property type="term" value="P:protein homooligomerization"/>
    <property type="evidence" value="ECO:0007669"/>
    <property type="project" value="InterPro"/>
</dbReference>
<dbReference type="PANTHER" id="PTHR14499:SF143">
    <property type="entry name" value="BTB DOMAIN-CONTAINING PROTEIN"/>
    <property type="match status" value="1"/>
</dbReference>
<dbReference type="InterPro" id="IPR003131">
    <property type="entry name" value="T1-type_BTB"/>
</dbReference>
<feature type="domain" description="BTB" evidence="2">
    <location>
        <begin position="112"/>
        <end position="248"/>
    </location>
</feature>
<feature type="region of interest" description="Disordered" evidence="1">
    <location>
        <begin position="155"/>
        <end position="180"/>
    </location>
</feature>
<dbReference type="Gene3D" id="2.60.120.920">
    <property type="match status" value="1"/>
</dbReference>